<sequence>MFPLHIISADSYEEMSIVAADLFEEYTRNKPNACLSCAAGSTQLGLYRELASRYKKSSRSFRDFTFFNMDEYYGLTAEHPFSLGYFLNQNLYLPLDADPDRVHLPETGPSDPEKISAYDEEIEKHGGLDLLILGIGADGHIAFNMPDEVFHMPTHKQRLADDIIAKNHAAFENPDEAPTHAVTIGMKSIMGAKKIILMANGESKKQALTQLLNEDTIDPRLPASILRLHRDVTVIADRPAFG</sequence>
<evidence type="ECO:0000259" key="3">
    <source>
        <dbReference type="Pfam" id="PF01182"/>
    </source>
</evidence>
<evidence type="ECO:0000313" key="5">
    <source>
        <dbReference type="Proteomes" id="UP000449193"/>
    </source>
</evidence>
<keyword evidence="1" id="KW-0378">Hydrolase</keyword>
<dbReference type="PANTHER" id="PTHR11280:SF5">
    <property type="entry name" value="GLUCOSAMINE-6-PHOSPHATE ISOMERASE"/>
    <property type="match status" value="1"/>
</dbReference>
<dbReference type="GO" id="GO:0042802">
    <property type="term" value="F:identical protein binding"/>
    <property type="evidence" value="ECO:0007669"/>
    <property type="project" value="TreeGrafter"/>
</dbReference>
<gene>
    <name evidence="4" type="ORF">GMD52_08930</name>
</gene>
<feature type="domain" description="Glucosamine/galactosamine-6-phosphate isomerase" evidence="3">
    <location>
        <begin position="23"/>
        <end position="230"/>
    </location>
</feature>
<dbReference type="InterPro" id="IPR037171">
    <property type="entry name" value="NagB/RpiA_transferase-like"/>
</dbReference>
<dbReference type="InterPro" id="IPR006148">
    <property type="entry name" value="Glc/Gal-6P_isomerase"/>
</dbReference>
<evidence type="ECO:0000256" key="1">
    <source>
        <dbReference type="ARBA" id="ARBA00022801"/>
    </source>
</evidence>
<dbReference type="Proteomes" id="UP000449193">
    <property type="component" value="Unassembled WGS sequence"/>
</dbReference>
<dbReference type="PROSITE" id="PS01161">
    <property type="entry name" value="GLC_GALNAC_ISOMERASE"/>
    <property type="match status" value="1"/>
</dbReference>
<dbReference type="AlphaFoldDB" id="A0A6I3QTX1"/>
<dbReference type="PANTHER" id="PTHR11280">
    <property type="entry name" value="GLUCOSAMINE-6-PHOSPHATE ISOMERASE"/>
    <property type="match status" value="1"/>
</dbReference>
<organism evidence="4 5">
    <name type="scientific">Ruthenibacterium lactatiformans</name>
    <dbReference type="NCBI Taxonomy" id="1550024"/>
    <lineage>
        <taxon>Bacteria</taxon>
        <taxon>Bacillati</taxon>
        <taxon>Bacillota</taxon>
        <taxon>Clostridia</taxon>
        <taxon>Eubacteriales</taxon>
        <taxon>Oscillospiraceae</taxon>
        <taxon>Ruthenibacterium</taxon>
    </lineage>
</organism>
<proteinExistence type="predicted"/>
<dbReference type="SUPFAM" id="SSF100950">
    <property type="entry name" value="NagB/RpiA/CoA transferase-like"/>
    <property type="match status" value="1"/>
</dbReference>
<comment type="caution">
    <text evidence="4">The sequence shown here is derived from an EMBL/GenBank/DDBJ whole genome shotgun (WGS) entry which is preliminary data.</text>
</comment>
<dbReference type="GO" id="GO:0006043">
    <property type="term" value="P:glucosamine catabolic process"/>
    <property type="evidence" value="ECO:0007669"/>
    <property type="project" value="TreeGrafter"/>
</dbReference>
<accession>A0A6I3QTX1</accession>
<evidence type="ECO:0000313" key="4">
    <source>
        <dbReference type="EMBL" id="MTS51663.1"/>
    </source>
</evidence>
<dbReference type="GO" id="GO:0004342">
    <property type="term" value="F:glucosamine-6-phosphate deaminase activity"/>
    <property type="evidence" value="ECO:0007669"/>
    <property type="project" value="InterPro"/>
</dbReference>
<dbReference type="GO" id="GO:0019262">
    <property type="term" value="P:N-acetylneuraminate catabolic process"/>
    <property type="evidence" value="ECO:0007669"/>
    <property type="project" value="TreeGrafter"/>
</dbReference>
<dbReference type="Pfam" id="PF01182">
    <property type="entry name" value="Glucosamine_iso"/>
    <property type="match status" value="1"/>
</dbReference>
<dbReference type="InterPro" id="IPR018321">
    <property type="entry name" value="Glucosamine6P_isomerase_CS"/>
</dbReference>
<keyword evidence="2" id="KW-0119">Carbohydrate metabolism</keyword>
<dbReference type="CDD" id="cd01399">
    <property type="entry name" value="GlcN6P_deaminase"/>
    <property type="match status" value="1"/>
</dbReference>
<dbReference type="GO" id="GO:0006046">
    <property type="term" value="P:N-acetylglucosamine catabolic process"/>
    <property type="evidence" value="ECO:0007669"/>
    <property type="project" value="TreeGrafter"/>
</dbReference>
<dbReference type="GO" id="GO:0005975">
    <property type="term" value="P:carbohydrate metabolic process"/>
    <property type="evidence" value="ECO:0007669"/>
    <property type="project" value="InterPro"/>
</dbReference>
<protein>
    <submittedName>
        <fullName evidence="4">Glucosamine-6-phosphate deaminase</fullName>
    </submittedName>
</protein>
<dbReference type="InterPro" id="IPR004547">
    <property type="entry name" value="Glucosamine6P_isomerase"/>
</dbReference>
<dbReference type="Gene3D" id="3.40.50.1360">
    <property type="match status" value="1"/>
</dbReference>
<reference evidence="4 5" key="1">
    <citation type="journal article" date="2019" name="Nat. Med.">
        <title>A library of human gut bacterial isolates paired with longitudinal multiomics data enables mechanistic microbiome research.</title>
        <authorList>
            <person name="Poyet M."/>
            <person name="Groussin M."/>
            <person name="Gibbons S.M."/>
            <person name="Avila-Pacheco J."/>
            <person name="Jiang X."/>
            <person name="Kearney S.M."/>
            <person name="Perrotta A.R."/>
            <person name="Berdy B."/>
            <person name="Zhao S."/>
            <person name="Lieberman T.D."/>
            <person name="Swanson P.K."/>
            <person name="Smith M."/>
            <person name="Roesemann S."/>
            <person name="Alexander J.E."/>
            <person name="Rich S.A."/>
            <person name="Livny J."/>
            <person name="Vlamakis H."/>
            <person name="Clish C."/>
            <person name="Bullock K."/>
            <person name="Deik A."/>
            <person name="Scott J."/>
            <person name="Pierce K.A."/>
            <person name="Xavier R.J."/>
            <person name="Alm E.J."/>
        </authorList>
    </citation>
    <scope>NUCLEOTIDE SEQUENCE [LARGE SCALE GENOMIC DNA]</scope>
    <source>
        <strain evidence="4 5">BIOML-A7</strain>
    </source>
</reference>
<dbReference type="EMBL" id="WMZR01000009">
    <property type="protein sequence ID" value="MTS51663.1"/>
    <property type="molecule type" value="Genomic_DNA"/>
</dbReference>
<dbReference type="GO" id="GO:0005737">
    <property type="term" value="C:cytoplasm"/>
    <property type="evidence" value="ECO:0007669"/>
    <property type="project" value="TreeGrafter"/>
</dbReference>
<evidence type="ECO:0000256" key="2">
    <source>
        <dbReference type="ARBA" id="ARBA00023277"/>
    </source>
</evidence>
<name>A0A6I3QTX1_9FIRM</name>